<dbReference type="Gene3D" id="1.10.287.1060">
    <property type="entry name" value="ESAT-6-like"/>
    <property type="match status" value="1"/>
</dbReference>
<dbReference type="EMBL" id="JADLQX010000005">
    <property type="protein sequence ID" value="MBF6297639.1"/>
    <property type="molecule type" value="Genomic_DNA"/>
</dbReference>
<name>A0ABS0CM03_9NOCA</name>
<dbReference type="SUPFAM" id="SSF140453">
    <property type="entry name" value="EsxAB dimer-like"/>
    <property type="match status" value="1"/>
</dbReference>
<dbReference type="InterPro" id="IPR010310">
    <property type="entry name" value="T7SS_ESAT-6-like"/>
</dbReference>
<dbReference type="InterPro" id="IPR036689">
    <property type="entry name" value="ESAT-6-like_sf"/>
</dbReference>
<evidence type="ECO:0000313" key="1">
    <source>
        <dbReference type="EMBL" id="MBF6297639.1"/>
    </source>
</evidence>
<protein>
    <submittedName>
        <fullName evidence="1">WXG100 family type VII secretion target</fullName>
    </submittedName>
</protein>
<comment type="caution">
    <text evidence="1">The sequence shown here is derived from an EMBL/GenBank/DDBJ whole genome shotgun (WGS) entry which is preliminary data.</text>
</comment>
<keyword evidence="2" id="KW-1185">Reference proteome</keyword>
<accession>A0ABS0CM03</accession>
<dbReference type="Proteomes" id="UP000702209">
    <property type="component" value="Unassembled WGS sequence"/>
</dbReference>
<reference evidence="1 2" key="1">
    <citation type="submission" date="2020-10" db="EMBL/GenBank/DDBJ databases">
        <title>Identification of Nocardia species via Next-generation sequencing and recognition of intraspecies genetic diversity.</title>
        <authorList>
            <person name="Li P."/>
            <person name="Li P."/>
            <person name="Lu B."/>
        </authorList>
    </citation>
    <scope>NUCLEOTIDE SEQUENCE [LARGE SCALE GENOMIC DNA]</scope>
    <source>
        <strain evidence="1 2">BJ06-0157</strain>
    </source>
</reference>
<dbReference type="RefSeq" id="WP_067473339.1">
    <property type="nucleotide sequence ID" value="NZ_JADLQX010000005.1"/>
</dbReference>
<dbReference type="Pfam" id="PF06013">
    <property type="entry name" value="WXG100"/>
    <property type="match status" value="1"/>
</dbReference>
<organism evidence="1 2">
    <name type="scientific">Nocardia amamiensis</name>
    <dbReference type="NCBI Taxonomy" id="404578"/>
    <lineage>
        <taxon>Bacteria</taxon>
        <taxon>Bacillati</taxon>
        <taxon>Actinomycetota</taxon>
        <taxon>Actinomycetes</taxon>
        <taxon>Mycobacteriales</taxon>
        <taxon>Nocardiaceae</taxon>
        <taxon>Nocardia</taxon>
    </lineage>
</organism>
<evidence type="ECO:0000313" key="2">
    <source>
        <dbReference type="Proteomes" id="UP000702209"/>
    </source>
</evidence>
<sequence length="98" mass="10351">MSKVSLDDAAAAQVVNDFMTAVGQIKTTIGNIGSDIEAAKPGWQGDANDACGRAAQAWQDEGARLNSKLDDMTSKIFEGSQTKNNVDAENVDSFTNLV</sequence>
<gene>
    <name evidence="1" type="ORF">IU459_08795</name>
</gene>
<proteinExistence type="predicted"/>